<dbReference type="GO" id="GO:0000287">
    <property type="term" value="F:magnesium ion binding"/>
    <property type="evidence" value="ECO:0007669"/>
    <property type="project" value="TreeGrafter"/>
</dbReference>
<proteinExistence type="predicted"/>
<evidence type="ECO:0000313" key="7">
    <source>
        <dbReference type="EMBL" id="KAL1530886.1"/>
    </source>
</evidence>
<dbReference type="InterPro" id="IPR015813">
    <property type="entry name" value="Pyrv/PenolPyrv_kinase-like_dom"/>
</dbReference>
<dbReference type="PANTHER" id="PTHR32308:SF10">
    <property type="entry name" value="CITRATE LYASE SUBUNIT BETA"/>
    <property type="match status" value="1"/>
</dbReference>
<evidence type="ECO:0000256" key="4">
    <source>
        <dbReference type="PIRSR" id="PIRSR015582-1"/>
    </source>
</evidence>
<protein>
    <recommendedName>
        <fullName evidence="6">HpcH/HpaI aldolase/citrate lyase domain-containing protein</fullName>
    </recommendedName>
</protein>
<dbReference type="InterPro" id="IPR040442">
    <property type="entry name" value="Pyrv_kinase-like_dom_sf"/>
</dbReference>
<feature type="binding site" evidence="4">
    <location>
        <position position="102"/>
    </location>
    <ligand>
        <name>substrate</name>
    </ligand>
</feature>
<dbReference type="PANTHER" id="PTHR32308">
    <property type="entry name" value="LYASE BETA SUBUNIT, PUTATIVE (AFU_ORTHOLOGUE AFUA_4G13030)-RELATED"/>
    <property type="match status" value="1"/>
</dbReference>
<dbReference type="PIRSF" id="PIRSF015582">
    <property type="entry name" value="Cit_lyase_B"/>
    <property type="match status" value="1"/>
</dbReference>
<keyword evidence="3 5" id="KW-0460">Magnesium</keyword>
<keyword evidence="8" id="KW-1185">Reference proteome</keyword>
<dbReference type="SUPFAM" id="SSF51621">
    <property type="entry name" value="Phosphoenolpyruvate/pyruvate domain"/>
    <property type="match status" value="1"/>
</dbReference>
<dbReference type="EMBL" id="JBGBPQ010000001">
    <property type="protein sequence ID" value="KAL1530886.1"/>
    <property type="molecule type" value="Genomic_DNA"/>
</dbReference>
<evidence type="ECO:0000256" key="1">
    <source>
        <dbReference type="ARBA" id="ARBA00001946"/>
    </source>
</evidence>
<name>A0AB34K995_PRYPA</name>
<evidence type="ECO:0000313" key="8">
    <source>
        <dbReference type="Proteomes" id="UP001515480"/>
    </source>
</evidence>
<dbReference type="Gene3D" id="3.20.20.60">
    <property type="entry name" value="Phosphoenolpyruvate-binding domains"/>
    <property type="match status" value="1"/>
</dbReference>
<comment type="caution">
    <text evidence="7">The sequence shown here is derived from an EMBL/GenBank/DDBJ whole genome shotgun (WGS) entry which is preliminary data.</text>
</comment>
<evidence type="ECO:0000256" key="2">
    <source>
        <dbReference type="ARBA" id="ARBA00022723"/>
    </source>
</evidence>
<dbReference type="InterPro" id="IPR005000">
    <property type="entry name" value="Aldolase/citrate-lyase_domain"/>
</dbReference>
<gene>
    <name evidence="7" type="ORF">AB1Y20_001778</name>
</gene>
<dbReference type="AlphaFoldDB" id="A0AB34K995"/>
<feature type="binding site" evidence="5">
    <location>
        <position position="188"/>
    </location>
    <ligand>
        <name>Mg(2+)</name>
        <dbReference type="ChEBI" id="CHEBI:18420"/>
    </ligand>
</feature>
<evidence type="ECO:0000259" key="6">
    <source>
        <dbReference type="Pfam" id="PF03328"/>
    </source>
</evidence>
<evidence type="ECO:0000256" key="3">
    <source>
        <dbReference type="ARBA" id="ARBA00022842"/>
    </source>
</evidence>
<dbReference type="Pfam" id="PF03328">
    <property type="entry name" value="HpcH_HpaI"/>
    <property type="match status" value="1"/>
</dbReference>
<keyword evidence="2 5" id="KW-0479">Metal-binding</keyword>
<dbReference type="InterPro" id="IPR011206">
    <property type="entry name" value="Citrate_lyase_beta/mcl1/mcl2"/>
</dbReference>
<dbReference type="GO" id="GO:0003824">
    <property type="term" value="F:catalytic activity"/>
    <property type="evidence" value="ECO:0007669"/>
    <property type="project" value="InterPro"/>
</dbReference>
<comment type="cofactor">
    <cofactor evidence="1">
        <name>Mg(2+)</name>
        <dbReference type="ChEBI" id="CHEBI:18420"/>
    </cofactor>
</comment>
<feature type="domain" description="HpcH/HpaI aldolase/citrate lyase" evidence="6">
    <location>
        <begin position="41"/>
        <end position="257"/>
    </location>
</feature>
<reference evidence="7 8" key="1">
    <citation type="journal article" date="2024" name="Science">
        <title>Giant polyketide synthase enzymes in the biosynthesis of giant marine polyether toxins.</title>
        <authorList>
            <person name="Fallon T.R."/>
            <person name="Shende V.V."/>
            <person name="Wierzbicki I.H."/>
            <person name="Pendleton A.L."/>
            <person name="Watervoot N.F."/>
            <person name="Auber R.P."/>
            <person name="Gonzalez D.J."/>
            <person name="Wisecaver J.H."/>
            <person name="Moore B.S."/>
        </authorList>
    </citation>
    <scope>NUCLEOTIDE SEQUENCE [LARGE SCALE GENOMIC DNA]</scope>
    <source>
        <strain evidence="7 8">12B1</strain>
    </source>
</reference>
<accession>A0AB34K995</accession>
<dbReference type="GO" id="GO:0006107">
    <property type="term" value="P:oxaloacetate metabolic process"/>
    <property type="evidence" value="ECO:0007669"/>
    <property type="project" value="TreeGrafter"/>
</dbReference>
<feature type="binding site" evidence="5">
    <location>
        <position position="162"/>
    </location>
    <ligand>
        <name>Mg(2+)</name>
        <dbReference type="ChEBI" id="CHEBI:18420"/>
    </ligand>
</feature>
<evidence type="ECO:0000256" key="5">
    <source>
        <dbReference type="PIRSR" id="PIRSR015582-2"/>
    </source>
</evidence>
<feature type="binding site" evidence="4">
    <location>
        <position position="162"/>
    </location>
    <ligand>
        <name>substrate</name>
    </ligand>
</feature>
<organism evidence="7 8">
    <name type="scientific">Prymnesium parvum</name>
    <name type="common">Toxic golden alga</name>
    <dbReference type="NCBI Taxonomy" id="97485"/>
    <lineage>
        <taxon>Eukaryota</taxon>
        <taxon>Haptista</taxon>
        <taxon>Haptophyta</taxon>
        <taxon>Prymnesiophyceae</taxon>
        <taxon>Prymnesiales</taxon>
        <taxon>Prymnesiaceae</taxon>
        <taxon>Prymnesium</taxon>
    </lineage>
</organism>
<sequence length="324" mass="33571">MVLCKLASSAAIHRGLSLPTARTLSPTARSCASSPTPRPRRSALYLPASNARHLEKARGLAADVLLLDCEDAVAPESKPLARAQAAAALADRRFGAKEVVVRVNSLSSAWGKADALAVAPHADAVLLPKVEAPEQVARLAALLARACAGVRDAPPRVWCMIETPLGVCRAESLAAMAAVDCLVAGTSDLAAELRCDGAWDERAALLPSLSLIVLGARAHGKAVLDGVHLDIRDQSGFVRSCKQGRAMGFDGKTLISPATIADANAAFSPSEAEVAHARRVVAAFAQAAEAGAALAVLDGRLVEELHVREARRLLALAHAVQAAG</sequence>
<dbReference type="Proteomes" id="UP001515480">
    <property type="component" value="Unassembled WGS sequence"/>
</dbReference>